<proteinExistence type="predicted"/>
<feature type="region of interest" description="Disordered" evidence="1">
    <location>
        <begin position="69"/>
        <end position="117"/>
    </location>
</feature>
<sequence>MEVLPETNQVISNNTLMEILEPTDCPNSFTDDCLRENTTAGPSNSPQNNFPPTDIDKLLVNVTPDSNTVEVDDRADFDDSDADPTYTQDSSDNQATDKSDDECKSSQWQQSNPEKWKKAFERNSVNKGSPMLSLGERRICKSFFLKTLDISSGHLTTALADTDSGTFPGDDKRGKHPKYNKTSNEYVTLIKEQIESFPESHYTRCVTKRKYLDQKLNILKMYSLYKAIILRSYCTRGFFIFRYMVIPKELHSWYKSLPTSNQAKDSVPEPAQTDSGEDDDESGSGSDSKSE</sequence>
<dbReference type="OrthoDB" id="6776127at2759"/>
<dbReference type="PANTHER" id="PTHR10773">
    <property type="entry name" value="DNA-DIRECTED RNA POLYMERASES I, II, AND III SUBUNIT RPABC2"/>
    <property type="match status" value="1"/>
</dbReference>
<feature type="compositionally biased region" description="Polar residues" evidence="1">
    <location>
        <begin position="85"/>
        <end position="94"/>
    </location>
</feature>
<evidence type="ECO:0000313" key="3">
    <source>
        <dbReference type="Proteomes" id="UP000030746"/>
    </source>
</evidence>
<name>V3ZNM6_LOTGI</name>
<dbReference type="Proteomes" id="UP000030746">
    <property type="component" value="Unassembled WGS sequence"/>
</dbReference>
<feature type="compositionally biased region" description="Basic and acidic residues" evidence="1">
    <location>
        <begin position="95"/>
        <end position="104"/>
    </location>
</feature>
<accession>V3ZNM6</accession>
<feature type="compositionally biased region" description="Acidic residues" evidence="1">
    <location>
        <begin position="73"/>
        <end position="82"/>
    </location>
</feature>
<dbReference type="HOGENOM" id="CLU_957406_0_0_1"/>
<protein>
    <submittedName>
        <fullName evidence="2">Uncharacterized protein</fullName>
    </submittedName>
</protein>
<organism evidence="2 3">
    <name type="scientific">Lottia gigantea</name>
    <name type="common">Giant owl limpet</name>
    <dbReference type="NCBI Taxonomy" id="225164"/>
    <lineage>
        <taxon>Eukaryota</taxon>
        <taxon>Metazoa</taxon>
        <taxon>Spiralia</taxon>
        <taxon>Lophotrochozoa</taxon>
        <taxon>Mollusca</taxon>
        <taxon>Gastropoda</taxon>
        <taxon>Patellogastropoda</taxon>
        <taxon>Lottioidea</taxon>
        <taxon>Lottiidae</taxon>
        <taxon>Lottia</taxon>
    </lineage>
</organism>
<reference evidence="2 3" key="1">
    <citation type="journal article" date="2013" name="Nature">
        <title>Insights into bilaterian evolution from three spiralian genomes.</title>
        <authorList>
            <person name="Simakov O."/>
            <person name="Marletaz F."/>
            <person name="Cho S.J."/>
            <person name="Edsinger-Gonzales E."/>
            <person name="Havlak P."/>
            <person name="Hellsten U."/>
            <person name="Kuo D.H."/>
            <person name="Larsson T."/>
            <person name="Lv J."/>
            <person name="Arendt D."/>
            <person name="Savage R."/>
            <person name="Osoegawa K."/>
            <person name="de Jong P."/>
            <person name="Grimwood J."/>
            <person name="Chapman J.A."/>
            <person name="Shapiro H."/>
            <person name="Aerts A."/>
            <person name="Otillar R.P."/>
            <person name="Terry A.Y."/>
            <person name="Boore J.L."/>
            <person name="Grigoriev I.V."/>
            <person name="Lindberg D.R."/>
            <person name="Seaver E.C."/>
            <person name="Weisblat D.A."/>
            <person name="Putnam N.H."/>
            <person name="Rokhsar D.S."/>
        </authorList>
    </citation>
    <scope>NUCLEOTIDE SEQUENCE [LARGE SCALE GENOMIC DNA]</scope>
</reference>
<dbReference type="CTD" id="20241283"/>
<dbReference type="GeneID" id="20241283"/>
<dbReference type="RefSeq" id="XP_009066814.1">
    <property type="nucleotide sequence ID" value="XM_009068566.1"/>
</dbReference>
<evidence type="ECO:0000313" key="2">
    <source>
        <dbReference type="EMBL" id="ESO82461.1"/>
    </source>
</evidence>
<dbReference type="EMBL" id="KB203888">
    <property type="protein sequence ID" value="ESO82461.1"/>
    <property type="molecule type" value="Genomic_DNA"/>
</dbReference>
<gene>
    <name evidence="2" type="ORF">LOTGIDRAFT_169931</name>
</gene>
<keyword evidence="3" id="KW-1185">Reference proteome</keyword>
<dbReference type="PANTHER" id="PTHR10773:SF19">
    <property type="match status" value="1"/>
</dbReference>
<evidence type="ECO:0000256" key="1">
    <source>
        <dbReference type="SAM" id="MobiDB-lite"/>
    </source>
</evidence>
<dbReference type="KEGG" id="lgi:LOTGIDRAFT_169931"/>
<feature type="region of interest" description="Disordered" evidence="1">
    <location>
        <begin position="259"/>
        <end position="291"/>
    </location>
</feature>
<feature type="region of interest" description="Disordered" evidence="1">
    <location>
        <begin position="22"/>
        <end position="55"/>
    </location>
</feature>
<dbReference type="AlphaFoldDB" id="V3ZNM6"/>
<feature type="compositionally biased region" description="Polar residues" evidence="1">
    <location>
        <begin position="25"/>
        <end position="51"/>
    </location>
</feature>